<dbReference type="SMART" id="SM00849">
    <property type="entry name" value="Lactamase_B"/>
    <property type="match status" value="1"/>
</dbReference>
<dbReference type="InterPro" id="IPR001279">
    <property type="entry name" value="Metallo-B-lactamas"/>
</dbReference>
<sequence length="257" mass="27527">MTQNELVFVPLGGVGEIGMNMAAYGFGPQDNRQWLVVDCGVTFGRAHQPGIELIMADPAFLEEQGSAIVGLVLTHAHEDHYGAVLDLWPGFDRPVYASAFTAAMLKAKRAMEGIAENVDIRIIEPGAPFEAGPFTLEAINVAHSIPESCSLLISTSLGRVVHTGDWKLDDNPVSGPPTNVERFKEIGAMKKGPLALICDSTNALKDGVSPSERDIGKNLDRLVLEAPRRVAVTIFASNMGRLISIAKAAEKAGRQVV</sequence>
<dbReference type="SUPFAM" id="SSF56281">
    <property type="entry name" value="Metallo-hydrolase/oxidoreductase"/>
    <property type="match status" value="1"/>
</dbReference>
<dbReference type="GO" id="GO:0003723">
    <property type="term" value="F:RNA binding"/>
    <property type="evidence" value="ECO:0007669"/>
    <property type="project" value="UniProtKB-KW"/>
</dbReference>
<gene>
    <name evidence="4" type="ORF">MNBD_ALPHA12-448</name>
</gene>
<evidence type="ECO:0000256" key="2">
    <source>
        <dbReference type="ARBA" id="ARBA00022884"/>
    </source>
</evidence>
<organism evidence="4">
    <name type="scientific">hydrothermal vent metagenome</name>
    <dbReference type="NCBI Taxonomy" id="652676"/>
    <lineage>
        <taxon>unclassified sequences</taxon>
        <taxon>metagenomes</taxon>
        <taxon>ecological metagenomes</taxon>
    </lineage>
</organism>
<keyword evidence="1 4" id="KW-0540">Nuclease</keyword>
<evidence type="ECO:0000259" key="3">
    <source>
        <dbReference type="SMART" id="SM00849"/>
    </source>
</evidence>
<dbReference type="EMBL" id="UOEO01000128">
    <property type="protein sequence ID" value="VAW20023.1"/>
    <property type="molecule type" value="Genomic_DNA"/>
</dbReference>
<keyword evidence="4" id="KW-0255">Endonuclease</keyword>
<dbReference type="CDD" id="cd07714">
    <property type="entry name" value="RNaseJ_MBL-fold"/>
    <property type="match status" value="1"/>
</dbReference>
<evidence type="ECO:0000313" key="4">
    <source>
        <dbReference type="EMBL" id="VAW20023.1"/>
    </source>
</evidence>
<dbReference type="GO" id="GO:0004519">
    <property type="term" value="F:endonuclease activity"/>
    <property type="evidence" value="ECO:0007669"/>
    <property type="project" value="UniProtKB-KW"/>
</dbReference>
<reference evidence="4" key="1">
    <citation type="submission" date="2018-06" db="EMBL/GenBank/DDBJ databases">
        <authorList>
            <person name="Zhirakovskaya E."/>
        </authorList>
    </citation>
    <scope>NUCLEOTIDE SEQUENCE</scope>
</reference>
<dbReference type="AlphaFoldDB" id="A0A3B0TUZ0"/>
<dbReference type="Gene3D" id="3.40.50.10710">
    <property type="entry name" value="Metallo-hydrolase/oxidoreductase"/>
    <property type="match status" value="1"/>
</dbReference>
<keyword evidence="1 4" id="KW-0378">Hydrolase</keyword>
<accession>A0A3B0TUZ0</accession>
<keyword evidence="1 4" id="KW-0269">Exonuclease</keyword>
<keyword evidence="2" id="KW-0694">RNA-binding</keyword>
<feature type="domain" description="Metallo-beta-lactamase" evidence="3">
    <location>
        <begin position="18"/>
        <end position="219"/>
    </location>
</feature>
<dbReference type="PANTHER" id="PTHR43694:SF1">
    <property type="entry name" value="RIBONUCLEASE J"/>
    <property type="match status" value="1"/>
</dbReference>
<name>A0A3B0TUZ0_9ZZZZ</name>
<dbReference type="InterPro" id="IPR042173">
    <property type="entry name" value="RNase_J_2"/>
</dbReference>
<dbReference type="PANTHER" id="PTHR43694">
    <property type="entry name" value="RIBONUCLEASE J"/>
    <property type="match status" value="1"/>
</dbReference>
<proteinExistence type="predicted"/>
<dbReference type="Gene3D" id="3.60.15.10">
    <property type="entry name" value="Ribonuclease Z/Hydroxyacylglutathione hydrolase-like"/>
    <property type="match status" value="1"/>
</dbReference>
<dbReference type="InterPro" id="IPR036866">
    <property type="entry name" value="RibonucZ/Hydroxyglut_hydro"/>
</dbReference>
<dbReference type="GO" id="GO:0004527">
    <property type="term" value="F:exonuclease activity"/>
    <property type="evidence" value="ECO:0007669"/>
    <property type="project" value="UniProtKB-KW"/>
</dbReference>
<evidence type="ECO:0000256" key="1">
    <source>
        <dbReference type="ARBA" id="ARBA00022839"/>
    </source>
</evidence>
<dbReference type="Pfam" id="PF12706">
    <property type="entry name" value="Lactamase_B_2"/>
    <property type="match status" value="1"/>
</dbReference>
<protein>
    <submittedName>
        <fullName evidence="4">Ribonuclease J (Endonuclease and 5' exonuclease)</fullName>
    </submittedName>
</protein>
<feature type="non-terminal residue" evidence="4">
    <location>
        <position position="257"/>
    </location>
</feature>